<evidence type="ECO:0000313" key="3">
    <source>
        <dbReference type="RefSeq" id="XP_026495358.2"/>
    </source>
</evidence>
<accession>A0A8B8IE61</accession>
<keyword evidence="2" id="KW-1185">Reference proteome</keyword>
<feature type="region of interest" description="Disordered" evidence="1">
    <location>
        <begin position="1174"/>
        <end position="1226"/>
    </location>
</feature>
<reference evidence="3" key="1">
    <citation type="submission" date="2025-08" db="UniProtKB">
        <authorList>
            <consortium name="RefSeq"/>
        </authorList>
    </citation>
    <scope>IDENTIFICATION</scope>
    <source>
        <tissue evidence="3">Whole body</tissue>
    </source>
</reference>
<evidence type="ECO:0000256" key="1">
    <source>
        <dbReference type="SAM" id="MobiDB-lite"/>
    </source>
</evidence>
<feature type="region of interest" description="Disordered" evidence="1">
    <location>
        <begin position="1026"/>
        <end position="1066"/>
    </location>
</feature>
<dbReference type="Gene3D" id="4.10.280.10">
    <property type="entry name" value="Helix-loop-helix DNA-binding domain"/>
    <property type="match status" value="1"/>
</dbReference>
<name>A0A8B8IE61_VANTA</name>
<feature type="compositionally biased region" description="Basic and acidic residues" evidence="1">
    <location>
        <begin position="284"/>
        <end position="293"/>
    </location>
</feature>
<dbReference type="GeneID" id="113400124"/>
<dbReference type="OrthoDB" id="60033at2759"/>
<evidence type="ECO:0000313" key="2">
    <source>
        <dbReference type="Proteomes" id="UP001652626"/>
    </source>
</evidence>
<dbReference type="CDD" id="cd00083">
    <property type="entry name" value="bHLH_SF"/>
    <property type="match status" value="1"/>
</dbReference>
<dbReference type="InterPro" id="IPR036638">
    <property type="entry name" value="HLH_DNA-bd_sf"/>
</dbReference>
<sequence length="1316" mass="147694">MKMDPPSTNKQRTPSRCREWERQRRLKFNDAISKLGEIVKSINKTNSLTGDEADNVQYPKIEIVQKAIICLTNCVHEKTQLKAEILALEVKLEAIEKKKSDKKDVSLQVTIGTNKKNQNSKYVKLLMLNKSKHKNSKEKEKFITAKSSIDKKKVSVLNKSPPKLPKLLPLTNVKKENTIVMLPATPYIFPQRPVLFPQPPTIVLVDTNLQPINKSTIPIINRNSNDITKTTMVNVLPISAYSHPLSAKTKKNNVKSRNSISKRGPKKVKSIDKKDEVSVSQSGTEKELEKKTEVTSPSGKSTEVITEENVDQVKETSNDKKILEVGDTNISSLDKDTLTDNKIDTTTVKDISKETSDNQKVTLSPKSLEPSMNHNQSNIEKTIALPNQEVSAEKSEINISNAVVSKNNKISVPEKIEEVEFKNKDNKIHAILDPTICENVVDVGNARLELAEEFLAASPTAAFLMSFPLVSGNRADSPAEEAQNINAKETTLQNETPPQQDSYFEKPIIPEDKIKPTSKPSQIAPVTNIDKSIHNHKYENNNKSDIKATTSVPNLMTNENPFLSLPLPSVIPSSCALTDSTFGIDFDISVNKTVTQPTTFNNTTNNIFYKGDPFNTVKSTIYSTSSISSGHEFNGLGLYPCAMENYASKNKADYTNVDDNLMKRLTYDIDLGWSHKSFDFVNCTTNANTFHKDNILTNTTTPFSSAYNPFNPDFHVPLVPNSTKKNSTSKTGTFPEPITSFYNQGANLWSDDVSSIYTNSNVSKNFIAKQQNYFPTDHLHTNMNAKISNTPKQFYAKHMPESSTEGILKSSSTVGHHITDKYTKKSPNKMHINWMTSEIRSVQNNCNQNQPELKETIKAPYTQNELGSKKHTQSETNYFPINMHNFPSQPNHEEHNVWPTTRPAGTTEISMEPPPINLPTLVGDLALGPHDKKKADIINRTLPHTELPNCGNFLSVTQLMNRSSENMPLRPNGLITDTPKSISTKQNISHNNDVTRKSRMDNHPQICYGFNDPKAAHTYESINSFSQAKTKSSKPDKSSKTQKNSYSAESLIRGGTNYSQKLQDNSGPKFMVPQKYNDFNISQESGVAQVSHFPPIIDYSDNSYAGQQFSGTTLYNSTTNTISNSFYTNFMPGSSNLMTSNYTGGAFPSDFVDYNQSTDCNSYSNHKYSDFKMRNNIPTFPQEKDPANYKSSRRESAAKHKLECSKKDSNKKYQSKRPKLGNNEVEEWHDTSHLLWQNKTQTKRHQNIPEEITFSNYVGNQMPTQYQPDIFNSHIMQSNMQNVGPNTDRSLSSFPVTSRANFNLSALFPEITMKVQ</sequence>
<feature type="region of interest" description="Disordered" evidence="1">
    <location>
        <begin position="247"/>
        <end position="315"/>
    </location>
</feature>
<gene>
    <name evidence="3" type="primary">LOC113400124</name>
</gene>
<feature type="compositionally biased region" description="Polar residues" evidence="1">
    <location>
        <begin position="1056"/>
        <end position="1066"/>
    </location>
</feature>
<dbReference type="GO" id="GO:0046983">
    <property type="term" value="F:protein dimerization activity"/>
    <property type="evidence" value="ECO:0007669"/>
    <property type="project" value="InterPro"/>
</dbReference>
<dbReference type="RefSeq" id="XP_026495358.2">
    <property type="nucleotide sequence ID" value="XM_026639573.2"/>
</dbReference>
<protein>
    <submittedName>
        <fullName evidence="3">Uncharacterized protein LOC113400124</fullName>
    </submittedName>
</protein>
<feature type="compositionally biased region" description="Basic and acidic residues" evidence="1">
    <location>
        <begin position="1182"/>
        <end position="1211"/>
    </location>
</feature>
<proteinExistence type="predicted"/>
<dbReference type="Proteomes" id="UP001652626">
    <property type="component" value="Chromosome 8"/>
</dbReference>
<dbReference type="OMA" id="INWMTSE"/>
<organism evidence="2 3">
    <name type="scientific">Vanessa tameamea</name>
    <name type="common">Kamehameha butterfly</name>
    <dbReference type="NCBI Taxonomy" id="334116"/>
    <lineage>
        <taxon>Eukaryota</taxon>
        <taxon>Metazoa</taxon>
        <taxon>Ecdysozoa</taxon>
        <taxon>Arthropoda</taxon>
        <taxon>Hexapoda</taxon>
        <taxon>Insecta</taxon>
        <taxon>Pterygota</taxon>
        <taxon>Neoptera</taxon>
        <taxon>Endopterygota</taxon>
        <taxon>Lepidoptera</taxon>
        <taxon>Glossata</taxon>
        <taxon>Ditrysia</taxon>
        <taxon>Papilionoidea</taxon>
        <taxon>Nymphalidae</taxon>
        <taxon>Nymphalinae</taxon>
        <taxon>Vanessa</taxon>
    </lineage>
</organism>